<dbReference type="SMART" id="SM00822">
    <property type="entry name" value="PKS_KR"/>
    <property type="match status" value="1"/>
</dbReference>
<dbReference type="GO" id="GO:0016491">
    <property type="term" value="F:oxidoreductase activity"/>
    <property type="evidence" value="ECO:0007669"/>
    <property type="project" value="UniProtKB-KW"/>
</dbReference>
<dbReference type="EMBL" id="JBAMIC010000024">
    <property type="protein sequence ID" value="KAK7090753.1"/>
    <property type="molecule type" value="Genomic_DNA"/>
</dbReference>
<gene>
    <name evidence="3" type="ORF">V1264_010512</name>
</gene>
<dbReference type="InterPro" id="IPR020904">
    <property type="entry name" value="Sc_DH/Rdtase_CS"/>
</dbReference>
<name>A0AAN9G0D5_9CAEN</name>
<dbReference type="PRINTS" id="PR00080">
    <property type="entry name" value="SDRFAMILY"/>
</dbReference>
<keyword evidence="4" id="KW-1185">Reference proteome</keyword>
<dbReference type="InterPro" id="IPR036291">
    <property type="entry name" value="NAD(P)-bd_dom_sf"/>
</dbReference>
<keyword evidence="1" id="KW-0560">Oxidoreductase</keyword>
<dbReference type="InterPro" id="IPR002347">
    <property type="entry name" value="SDR_fam"/>
</dbReference>
<proteinExistence type="predicted"/>
<evidence type="ECO:0000259" key="2">
    <source>
        <dbReference type="SMART" id="SM00822"/>
    </source>
</evidence>
<dbReference type="GO" id="GO:0006629">
    <property type="term" value="P:lipid metabolic process"/>
    <property type="evidence" value="ECO:0007669"/>
    <property type="project" value="UniProtKB-ARBA"/>
</dbReference>
<comment type="caution">
    <text evidence="3">The sequence shown here is derived from an EMBL/GenBank/DDBJ whole genome shotgun (WGS) entry which is preliminary data.</text>
</comment>
<dbReference type="AlphaFoldDB" id="A0AAN9G0D5"/>
<reference evidence="3 4" key="1">
    <citation type="submission" date="2024-02" db="EMBL/GenBank/DDBJ databases">
        <title>Chromosome-scale genome assembly of the rough periwinkle Littorina saxatilis.</title>
        <authorList>
            <person name="De Jode A."/>
            <person name="Faria R."/>
            <person name="Formenti G."/>
            <person name="Sims Y."/>
            <person name="Smith T.P."/>
            <person name="Tracey A."/>
            <person name="Wood J.M.D."/>
            <person name="Zagrodzka Z.B."/>
            <person name="Johannesson K."/>
            <person name="Butlin R.K."/>
            <person name="Leder E.H."/>
        </authorList>
    </citation>
    <scope>NUCLEOTIDE SEQUENCE [LARGE SCALE GENOMIC DNA]</scope>
    <source>
        <strain evidence="3">Snail1</strain>
        <tissue evidence="3">Muscle</tissue>
    </source>
</reference>
<dbReference type="FunFam" id="3.40.50.720:FF:000084">
    <property type="entry name" value="Short-chain dehydrogenase reductase"/>
    <property type="match status" value="1"/>
</dbReference>
<organism evidence="3 4">
    <name type="scientific">Littorina saxatilis</name>
    <dbReference type="NCBI Taxonomy" id="31220"/>
    <lineage>
        <taxon>Eukaryota</taxon>
        <taxon>Metazoa</taxon>
        <taxon>Spiralia</taxon>
        <taxon>Lophotrochozoa</taxon>
        <taxon>Mollusca</taxon>
        <taxon>Gastropoda</taxon>
        <taxon>Caenogastropoda</taxon>
        <taxon>Littorinimorpha</taxon>
        <taxon>Littorinoidea</taxon>
        <taxon>Littorinidae</taxon>
        <taxon>Littorina</taxon>
    </lineage>
</organism>
<dbReference type="Gene3D" id="3.40.50.720">
    <property type="entry name" value="NAD(P)-binding Rossmann-like Domain"/>
    <property type="match status" value="1"/>
</dbReference>
<dbReference type="PROSITE" id="PS00061">
    <property type="entry name" value="ADH_SHORT"/>
    <property type="match status" value="1"/>
</dbReference>
<evidence type="ECO:0000313" key="3">
    <source>
        <dbReference type="EMBL" id="KAK7090753.1"/>
    </source>
</evidence>
<dbReference type="SUPFAM" id="SSF51735">
    <property type="entry name" value="NAD(P)-binding Rossmann-fold domains"/>
    <property type="match status" value="1"/>
</dbReference>
<evidence type="ECO:0000256" key="1">
    <source>
        <dbReference type="ARBA" id="ARBA00023002"/>
    </source>
</evidence>
<dbReference type="InterPro" id="IPR057326">
    <property type="entry name" value="KR_dom"/>
</dbReference>
<feature type="domain" description="Ketoreductase" evidence="2">
    <location>
        <begin position="7"/>
        <end position="188"/>
    </location>
</feature>
<protein>
    <recommendedName>
        <fullName evidence="2">Ketoreductase domain-containing protein</fullName>
    </recommendedName>
</protein>
<dbReference type="PRINTS" id="PR00081">
    <property type="entry name" value="GDHRDH"/>
</dbReference>
<dbReference type="PANTHER" id="PTHR43975:SF2">
    <property type="entry name" value="EG:BACR7A4.14 PROTEIN-RELATED"/>
    <property type="match status" value="1"/>
</dbReference>
<evidence type="ECO:0000313" key="4">
    <source>
        <dbReference type="Proteomes" id="UP001374579"/>
    </source>
</evidence>
<dbReference type="PANTHER" id="PTHR43975">
    <property type="entry name" value="ZGC:101858"/>
    <property type="match status" value="1"/>
</dbReference>
<dbReference type="Pfam" id="PF13561">
    <property type="entry name" value="adh_short_C2"/>
    <property type="match status" value="1"/>
</dbReference>
<accession>A0AAN9G0D5</accession>
<dbReference type="Proteomes" id="UP001374579">
    <property type="component" value="Unassembled WGS sequence"/>
</dbReference>
<sequence length="306" mass="32731">MECLQNKVILITGASTGIGGHTAKMLSKFKPRLALVARSADKLKDVQTQCQEAGCGKGNVIAINADLVKHEDLARVVAETVKAFGQLDVLINNAAAIVMNDVETTTPEGFDRTMAVNIRAPFFLSQAAMPHLRKTKGCIINISSIAGQRPFMETAAYGISKAALEHFTRTLALELAPTGVRVNALTVGMTPTDTTEEMTKIMGVKSAYELSDMTQLQPLGGNCSMDDIAKVVTFLASDLSAAMTGTCLPVERGFLVVPPTKPAAMEKAMAPMKNIGDLNPTSTQERMDQLKKMIAPKTPADFSSKK</sequence>